<gene>
    <name evidence="11" type="ORF">D5281_03900</name>
</gene>
<protein>
    <submittedName>
        <fullName evidence="11">FtsX-like permease family protein</fullName>
    </submittedName>
</protein>
<feature type="transmembrane region" description="Helical" evidence="8">
    <location>
        <begin position="1083"/>
        <end position="1103"/>
    </location>
</feature>
<dbReference type="PANTHER" id="PTHR30287">
    <property type="entry name" value="MEMBRANE COMPONENT OF PREDICTED ABC SUPERFAMILY METABOLITE UPTAKE TRANSPORTER"/>
    <property type="match status" value="1"/>
</dbReference>
<dbReference type="EMBL" id="QZDT01000003">
    <property type="protein sequence ID" value="NBJ91756.1"/>
    <property type="molecule type" value="Genomic_DNA"/>
</dbReference>
<evidence type="ECO:0000259" key="9">
    <source>
        <dbReference type="Pfam" id="PF02687"/>
    </source>
</evidence>
<keyword evidence="2" id="KW-1003">Cell membrane</keyword>
<keyword evidence="4 8" id="KW-1133">Transmembrane helix</keyword>
<evidence type="ECO:0000256" key="2">
    <source>
        <dbReference type="ARBA" id="ARBA00022475"/>
    </source>
</evidence>
<evidence type="ECO:0000313" key="12">
    <source>
        <dbReference type="Proteomes" id="UP001154420"/>
    </source>
</evidence>
<evidence type="ECO:0000313" key="11">
    <source>
        <dbReference type="EMBL" id="NBJ91756.1"/>
    </source>
</evidence>
<sequence length="1213" mass="135278">MSMRNGMFKTTIREIKGSLGRYMAIVAIITLGVGLFTGLKATTPAMIVTENDYLAEQDFFDFRLLSTVGFDPESVAKFSELTEIATAEGAISVDALCAMEEGNESVYKFHTVPEVINRVVVTAGRMPERADECVLDAALFDESAIGTQITVTDSNDEDTLELFKNRTFTAVGIVRSPYYINFERGTTSIGDGKVTAFLYVPKDAFDCDYLTEIYATTKLKYKVYTDEYDAYIDSLQGKMEEEAHQLAAKRYHRLITDAHEKIEEAQTELDSKKAEAEAELNDAWQKILEGRQELVDGEKEILDTEKKIADGIKEIADHEQEILDGQQELADGEKEIQEKELELADAEEEVRYHEWEIFDGELELARGWDELNQGKEELRVQEEQLLAQEADLLAKEDELVRTKESLQEQLAALPAQKAELETQVAVLEAQAAQLQAALEAMGQTDAGQTAQSDAESANTTPFEELNHENPDRQQLEGQLAELNAALAYIKGMQAQLAAGEPQLVSGLAQINAGLEQIRSGKGQIQDGKEQIAQAWREIEYNEQVLMDAETELAEGKAQVMDARAQLEDGKVKLEDAKTELADGRKELEDGKAKLAKARKDLADAQVELKDRRIELEDGKSELEDGKAAYEDAKAEFEEEVADAQQKIDDARAELTDIEAPKEYVLTRDTNIGYACYESDSNIVAAIANVFPAFFFLVAALICMTTMNRMVEEQRTQIGVLKALGYGNGAIMGKYLFYAGSAAVLGAVIGCAGGTWLFPKVIWTGYGIMYSMGEIQYLFDVPMALLSLAAALLCSMGAAYFSCRYELYSVPANLIRPKAPKSGKRIFLEKLPFIWGRLKFLHKVSIRNIVRYKKRFFMMILGISGCTALLLTGFGVKDSVTNVADMQYDEIQIYDIGITFSEHIQENDMDALANQMQALLSQTAYRYEESVDLDFAGKTKSIYLEIPENTDEISTFLNLHTPDGVMIPYPAKGEAVLTEKMAENMGIQIGDQVVLRDNDRNSFTVTISALCENFVYNYIYINQETYVEQLGTMPEYKSAYVMVKEGVDVHEAAAALSDLDNVLAVSVTADMRQRIASMMESMDYIVLLIIACAGSLAFIVLYNLTNINITERIREIATIKVLGFYAKETADYVFRENLVLTGMGAVVGLGLGKWLHWFVMYNINIDMISFKTTIAPASYVWSLLLTFVFAMLVNGFMFFKLEKINMAESLKSIE</sequence>
<feature type="region of interest" description="Disordered" evidence="7">
    <location>
        <begin position="443"/>
        <end position="465"/>
    </location>
</feature>
<feature type="transmembrane region" description="Helical" evidence="8">
    <location>
        <begin position="776"/>
        <end position="800"/>
    </location>
</feature>
<reference evidence="11" key="1">
    <citation type="submission" date="2018-09" db="EMBL/GenBank/DDBJ databases">
        <title>Murine metabolic-syndrome-specific gut microbial biobank.</title>
        <authorList>
            <person name="Liu C."/>
        </authorList>
    </citation>
    <scope>NUCLEOTIDE SEQUENCE</scope>
    <source>
        <strain evidence="11">D42-62</strain>
    </source>
</reference>
<keyword evidence="3 8" id="KW-0812">Transmembrane</keyword>
<evidence type="ECO:0000256" key="7">
    <source>
        <dbReference type="SAM" id="MobiDB-lite"/>
    </source>
</evidence>
<organism evidence="11 12">
    <name type="scientific">Parablautia muri</name>
    <dbReference type="NCBI Taxonomy" id="2320879"/>
    <lineage>
        <taxon>Bacteria</taxon>
        <taxon>Bacillati</taxon>
        <taxon>Bacillota</taxon>
        <taxon>Clostridia</taxon>
        <taxon>Lachnospirales</taxon>
        <taxon>Lachnospiraceae</taxon>
        <taxon>Parablautia</taxon>
    </lineage>
</organism>
<comment type="caution">
    <text evidence="11">The sequence shown here is derived from an EMBL/GenBank/DDBJ whole genome shotgun (WGS) entry which is preliminary data.</text>
</comment>
<feature type="domain" description="ABC3 transporter permease C-terminal" evidence="9">
    <location>
        <begin position="1087"/>
        <end position="1203"/>
    </location>
</feature>
<keyword evidence="6" id="KW-0175">Coiled coil</keyword>
<feature type="transmembrane region" description="Helical" evidence="8">
    <location>
        <begin position="734"/>
        <end position="756"/>
    </location>
</feature>
<evidence type="ECO:0000256" key="3">
    <source>
        <dbReference type="ARBA" id="ARBA00022692"/>
    </source>
</evidence>
<evidence type="ECO:0000256" key="8">
    <source>
        <dbReference type="SAM" id="Phobius"/>
    </source>
</evidence>
<accession>A0A9X5BD21</accession>
<evidence type="ECO:0000259" key="10">
    <source>
        <dbReference type="Pfam" id="PF12704"/>
    </source>
</evidence>
<feature type="transmembrane region" description="Helical" evidence="8">
    <location>
        <begin position="1137"/>
        <end position="1158"/>
    </location>
</feature>
<keyword evidence="5 8" id="KW-0472">Membrane</keyword>
<feature type="domain" description="ABC3 transporter permease C-terminal" evidence="9">
    <location>
        <begin position="688"/>
        <end position="800"/>
    </location>
</feature>
<dbReference type="InterPro" id="IPR025857">
    <property type="entry name" value="MacB_PCD"/>
</dbReference>
<dbReference type="Pfam" id="PF02687">
    <property type="entry name" value="FtsX"/>
    <property type="match status" value="2"/>
</dbReference>
<dbReference type="InterPro" id="IPR038766">
    <property type="entry name" value="Membrane_comp_ABC_pdt"/>
</dbReference>
<dbReference type="PANTHER" id="PTHR30287:SF1">
    <property type="entry name" value="INNER MEMBRANE PROTEIN"/>
    <property type="match status" value="1"/>
</dbReference>
<feature type="transmembrane region" description="Helical" evidence="8">
    <location>
        <begin position="855"/>
        <end position="875"/>
    </location>
</feature>
<evidence type="ECO:0000256" key="6">
    <source>
        <dbReference type="SAM" id="Coils"/>
    </source>
</evidence>
<dbReference type="AlphaFoldDB" id="A0A9X5BD21"/>
<dbReference type="Proteomes" id="UP001154420">
    <property type="component" value="Unassembled WGS sequence"/>
</dbReference>
<feature type="coiled-coil region" evidence="6">
    <location>
        <begin position="545"/>
        <end position="653"/>
    </location>
</feature>
<feature type="transmembrane region" description="Helical" evidence="8">
    <location>
        <begin position="1178"/>
        <end position="1198"/>
    </location>
</feature>
<feature type="compositionally biased region" description="Polar residues" evidence="7">
    <location>
        <begin position="445"/>
        <end position="461"/>
    </location>
</feature>
<feature type="transmembrane region" description="Helical" evidence="8">
    <location>
        <begin position="682"/>
        <end position="704"/>
    </location>
</feature>
<proteinExistence type="predicted"/>
<feature type="domain" description="MacB-like periplasmic core" evidence="10">
    <location>
        <begin position="858"/>
        <end position="1057"/>
    </location>
</feature>
<dbReference type="Gene3D" id="1.10.287.1490">
    <property type="match status" value="1"/>
</dbReference>
<evidence type="ECO:0000256" key="1">
    <source>
        <dbReference type="ARBA" id="ARBA00004651"/>
    </source>
</evidence>
<dbReference type="Pfam" id="PF12704">
    <property type="entry name" value="MacB_PCD"/>
    <property type="match status" value="1"/>
</dbReference>
<evidence type="ECO:0000256" key="5">
    <source>
        <dbReference type="ARBA" id="ARBA00023136"/>
    </source>
</evidence>
<feature type="transmembrane region" description="Helical" evidence="8">
    <location>
        <begin position="21"/>
        <end position="39"/>
    </location>
</feature>
<dbReference type="InterPro" id="IPR003838">
    <property type="entry name" value="ABC3_permease_C"/>
</dbReference>
<evidence type="ECO:0000256" key="4">
    <source>
        <dbReference type="ARBA" id="ARBA00022989"/>
    </source>
</evidence>
<name>A0A9X5BD21_9FIRM</name>
<dbReference type="GO" id="GO:0005886">
    <property type="term" value="C:plasma membrane"/>
    <property type="evidence" value="ECO:0007669"/>
    <property type="project" value="UniProtKB-SubCell"/>
</dbReference>
<keyword evidence="12" id="KW-1185">Reference proteome</keyword>
<comment type="subcellular location">
    <subcellularLocation>
        <location evidence="1">Cell membrane</location>
        <topology evidence="1">Multi-pass membrane protein</topology>
    </subcellularLocation>
</comment>